<dbReference type="Proteomes" id="UP000887580">
    <property type="component" value="Unplaced"/>
</dbReference>
<name>A0AC35F6M5_9BILA</name>
<sequence length="122" mass="13500">DQANCTSTISRLTEFAANFPDHFDWPLLSRRLEGLAISLRTESFSFVQDFLDSGGVELLITLLNEARSRDASTVAVPLLAAFRTLLNSTAVRTTILENQSALLSIAAALDFHNPKTKVRLFF</sequence>
<evidence type="ECO:0000313" key="1">
    <source>
        <dbReference type="Proteomes" id="UP000887580"/>
    </source>
</evidence>
<accession>A0AC35F6M5</accession>
<organism evidence="1 2">
    <name type="scientific">Panagrolaimus sp. PS1159</name>
    <dbReference type="NCBI Taxonomy" id="55785"/>
    <lineage>
        <taxon>Eukaryota</taxon>
        <taxon>Metazoa</taxon>
        <taxon>Ecdysozoa</taxon>
        <taxon>Nematoda</taxon>
        <taxon>Chromadorea</taxon>
        <taxon>Rhabditida</taxon>
        <taxon>Tylenchina</taxon>
        <taxon>Panagrolaimomorpha</taxon>
        <taxon>Panagrolaimoidea</taxon>
        <taxon>Panagrolaimidae</taxon>
        <taxon>Panagrolaimus</taxon>
    </lineage>
</organism>
<reference evidence="2" key="1">
    <citation type="submission" date="2022-11" db="UniProtKB">
        <authorList>
            <consortium name="WormBaseParasite"/>
        </authorList>
    </citation>
    <scope>IDENTIFICATION</scope>
</reference>
<proteinExistence type="predicted"/>
<protein>
    <submittedName>
        <fullName evidence="2">Formin GTPase-binding domain-containing protein</fullName>
    </submittedName>
</protein>
<evidence type="ECO:0000313" key="2">
    <source>
        <dbReference type="WBParaSite" id="PS1159_v2.g14327.t1"/>
    </source>
</evidence>
<dbReference type="WBParaSite" id="PS1159_v2.g14327.t1">
    <property type="protein sequence ID" value="PS1159_v2.g14327.t1"/>
    <property type="gene ID" value="PS1159_v2.g14327"/>
</dbReference>